<dbReference type="PROSITE" id="PS51318">
    <property type="entry name" value="TAT"/>
    <property type="match status" value="1"/>
</dbReference>
<dbReference type="InterPro" id="IPR017850">
    <property type="entry name" value="Alkaline_phosphatase_core_sf"/>
</dbReference>
<reference evidence="3 4" key="1">
    <citation type="submission" date="2017-10" db="EMBL/GenBank/DDBJ databases">
        <title>Sequencing the genomes of 1000 actinobacteria strains.</title>
        <authorList>
            <person name="Klenk H.-P."/>
        </authorList>
    </citation>
    <scope>NUCLEOTIDE SEQUENCE [LARGE SCALE GENOMIC DNA]</scope>
    <source>
        <strain evidence="3 4">DSM 21574</strain>
    </source>
</reference>
<feature type="transmembrane region" description="Helical" evidence="1">
    <location>
        <begin position="631"/>
        <end position="651"/>
    </location>
</feature>
<keyword evidence="1" id="KW-1133">Transmembrane helix</keyword>
<dbReference type="Gene3D" id="3.40.720.10">
    <property type="entry name" value="Alkaline Phosphatase, subunit A"/>
    <property type="match status" value="1"/>
</dbReference>
<dbReference type="Proteomes" id="UP000221394">
    <property type="component" value="Unassembled WGS sequence"/>
</dbReference>
<protein>
    <submittedName>
        <fullName evidence="3">Uncharacterized protein</fullName>
    </submittedName>
</protein>
<name>A0A2A9ECF3_9MICO</name>
<keyword evidence="2" id="KW-0732">Signal</keyword>
<dbReference type="EMBL" id="PDJH01000001">
    <property type="protein sequence ID" value="PFG36737.1"/>
    <property type="molecule type" value="Genomic_DNA"/>
</dbReference>
<feature type="chain" id="PRO_5011998613" evidence="2">
    <location>
        <begin position="35"/>
        <end position="732"/>
    </location>
</feature>
<gene>
    <name evidence="3" type="ORF">ATL41_1475</name>
</gene>
<dbReference type="AlphaFoldDB" id="A0A2A9ECF3"/>
<feature type="transmembrane region" description="Helical" evidence="1">
    <location>
        <begin position="575"/>
        <end position="595"/>
    </location>
</feature>
<dbReference type="OrthoDB" id="3264110at2"/>
<evidence type="ECO:0000313" key="4">
    <source>
        <dbReference type="Proteomes" id="UP000221394"/>
    </source>
</evidence>
<sequence>MSLLTRTRRPLARLGAAAALGGLALAAAVPTASAATAPPPPVQVVVVGTVGVQWEDVSPEATPALWELAGRGAVGSTVVRNVRSSTCPAEGWLALSSGTRAGDTTYEPVDGAEERCRPLDDPSGTGDVEVPAWDAYVTSAREGQYDAVPGTLGDVLAEAGLTTAAYGPGAAIALAGSDGRVPAWAPVDDALTASLADDLATADVVVVDAGTVRGETAAERASGVAAVDSVVADVLDALGTAGTEPLVLLSSLADAASEPRLQIAAAVGPLTSGADAAGVLDSASTRQPGYVLGYDLTRTIIDRAAPGATSTATHRLDGSPVRADGAATPLDARADALRDDALRSVVVRAAISPFYVLFTVANIALQVAVSLGIARAGRDSAKGYQLAWLRRVRTVGLALASLPTATFLANLVPWWRSPAPNLTVAAVITAIVGAVVALCLLPAVRRRPLGPLTVVTALTAVVLAVDVALGARLQLTSLMGTQALVAGRFYGFNNTAFTLFATSTVLLAASMATPLVARGRRRLAAGVVALVGLVAVALDGLPSIGADFGGPPALVPGFAVLVLLVLGVRLTWRRVLVVLGAGAVTVSLFAVLDWLRPEGERTHLGAFVQTVIDGGLWGVVTRKLSQNASNLVGTPFTLIALGAAVLVYLGVRRAGGRLEAPLKLVARELPVLGAGLVSLLVVQAIAFALNDSGIIIPAVAATLALPLVVVTFGRVAEVSADDHPGRTASSER</sequence>
<feature type="transmembrane region" description="Helical" evidence="1">
    <location>
        <begin position="695"/>
        <end position="716"/>
    </location>
</feature>
<feature type="transmembrane region" description="Helical" evidence="1">
    <location>
        <begin position="523"/>
        <end position="544"/>
    </location>
</feature>
<feature type="transmembrane region" description="Helical" evidence="1">
    <location>
        <begin position="354"/>
        <end position="374"/>
    </location>
</feature>
<feature type="transmembrane region" description="Helical" evidence="1">
    <location>
        <begin position="495"/>
        <end position="516"/>
    </location>
</feature>
<feature type="transmembrane region" description="Helical" evidence="1">
    <location>
        <begin position="671"/>
        <end position="689"/>
    </location>
</feature>
<organism evidence="3 4">
    <name type="scientific">Flavimobilis soli</name>
    <dbReference type="NCBI Taxonomy" id="442709"/>
    <lineage>
        <taxon>Bacteria</taxon>
        <taxon>Bacillati</taxon>
        <taxon>Actinomycetota</taxon>
        <taxon>Actinomycetes</taxon>
        <taxon>Micrococcales</taxon>
        <taxon>Jonesiaceae</taxon>
        <taxon>Flavimobilis</taxon>
    </lineage>
</organism>
<dbReference type="RefSeq" id="WP_098457886.1">
    <property type="nucleotide sequence ID" value="NZ_PDJH01000001.1"/>
</dbReference>
<keyword evidence="1" id="KW-0472">Membrane</keyword>
<keyword evidence="4" id="KW-1185">Reference proteome</keyword>
<comment type="caution">
    <text evidence="3">The sequence shown here is derived from an EMBL/GenBank/DDBJ whole genome shotgun (WGS) entry which is preliminary data.</text>
</comment>
<evidence type="ECO:0000256" key="1">
    <source>
        <dbReference type="SAM" id="Phobius"/>
    </source>
</evidence>
<feature type="transmembrane region" description="Helical" evidence="1">
    <location>
        <begin position="453"/>
        <end position="475"/>
    </location>
</feature>
<evidence type="ECO:0000313" key="3">
    <source>
        <dbReference type="EMBL" id="PFG36737.1"/>
    </source>
</evidence>
<keyword evidence="1" id="KW-0812">Transmembrane</keyword>
<feature type="transmembrane region" description="Helical" evidence="1">
    <location>
        <begin position="550"/>
        <end position="568"/>
    </location>
</feature>
<feature type="transmembrane region" description="Helical" evidence="1">
    <location>
        <begin position="421"/>
        <end position="441"/>
    </location>
</feature>
<evidence type="ECO:0000256" key="2">
    <source>
        <dbReference type="SAM" id="SignalP"/>
    </source>
</evidence>
<feature type="transmembrane region" description="Helical" evidence="1">
    <location>
        <begin position="395"/>
        <end position="415"/>
    </location>
</feature>
<feature type="signal peptide" evidence="2">
    <location>
        <begin position="1"/>
        <end position="34"/>
    </location>
</feature>
<accession>A0A2A9ECF3</accession>
<proteinExistence type="predicted"/>
<dbReference type="InterPro" id="IPR006311">
    <property type="entry name" value="TAT_signal"/>
</dbReference>